<dbReference type="Proteomes" id="UP000190140">
    <property type="component" value="Unassembled WGS sequence"/>
</dbReference>
<name>A0A1V4I755_9FIRM</name>
<dbReference type="Gene3D" id="3.30.1180.10">
    <property type="match status" value="1"/>
</dbReference>
<dbReference type="InterPro" id="IPR050270">
    <property type="entry name" value="DegV_domain_contain"/>
</dbReference>
<dbReference type="Pfam" id="PF02645">
    <property type="entry name" value="DegV"/>
    <property type="match status" value="1"/>
</dbReference>
<organism evidence="3 4">
    <name type="scientific">Alkalithermobacter paradoxus</name>
    <dbReference type="NCBI Taxonomy" id="29349"/>
    <lineage>
        <taxon>Bacteria</taxon>
        <taxon>Bacillati</taxon>
        <taxon>Bacillota</taxon>
        <taxon>Clostridia</taxon>
        <taxon>Peptostreptococcales</taxon>
        <taxon>Tepidibacteraceae</taxon>
        <taxon>Alkalithermobacter</taxon>
    </lineage>
</organism>
<reference evidence="3 4" key="1">
    <citation type="submission" date="2017-03" db="EMBL/GenBank/DDBJ databases">
        <title>Genome sequence of Clostridium thermoalcaliphilum DSM 7309.</title>
        <authorList>
            <person name="Poehlein A."/>
            <person name="Daniel R."/>
        </authorList>
    </citation>
    <scope>NUCLEOTIDE SEQUENCE [LARGE SCALE GENOMIC DNA]</scope>
    <source>
        <strain evidence="3 4">DSM 7309</strain>
    </source>
</reference>
<proteinExistence type="predicted"/>
<dbReference type="PROSITE" id="PS51482">
    <property type="entry name" value="DEGV"/>
    <property type="match status" value="1"/>
</dbReference>
<dbReference type="Gene3D" id="3.40.50.10170">
    <property type="match status" value="1"/>
</dbReference>
<dbReference type="AlphaFoldDB" id="A0A1V4I755"/>
<dbReference type="InterPro" id="IPR043168">
    <property type="entry name" value="DegV_C"/>
</dbReference>
<dbReference type="GO" id="GO:0008289">
    <property type="term" value="F:lipid binding"/>
    <property type="evidence" value="ECO:0007669"/>
    <property type="project" value="UniProtKB-KW"/>
</dbReference>
<keyword evidence="4" id="KW-1185">Reference proteome</keyword>
<keyword evidence="2" id="KW-0446">Lipid-binding</keyword>
<dbReference type="OrthoDB" id="9780216at2"/>
<dbReference type="InterPro" id="IPR003797">
    <property type="entry name" value="DegV"/>
</dbReference>
<dbReference type="NCBIfam" id="TIGR00762">
    <property type="entry name" value="DegV"/>
    <property type="match status" value="1"/>
</dbReference>
<dbReference type="EMBL" id="MZGW01000003">
    <property type="protein sequence ID" value="OPJ55783.1"/>
    <property type="molecule type" value="Genomic_DNA"/>
</dbReference>
<evidence type="ECO:0000256" key="1">
    <source>
        <dbReference type="ARBA" id="ARBA00003238"/>
    </source>
</evidence>
<gene>
    <name evidence="3" type="ORF">CLOTH_09610</name>
</gene>
<dbReference type="PANTHER" id="PTHR33434">
    <property type="entry name" value="DEGV DOMAIN-CONTAINING PROTEIN DR_1986-RELATED"/>
    <property type="match status" value="1"/>
</dbReference>
<protein>
    <submittedName>
        <fullName evidence="3">DegV domain-containing protein</fullName>
    </submittedName>
</protein>
<evidence type="ECO:0000256" key="2">
    <source>
        <dbReference type="ARBA" id="ARBA00023121"/>
    </source>
</evidence>
<comment type="caution">
    <text evidence="3">The sequence shown here is derived from an EMBL/GenBank/DDBJ whole genome shotgun (WGS) entry which is preliminary data.</text>
</comment>
<dbReference type="STRING" id="29349.CLOTH_09610"/>
<accession>A0A1V4I755</accession>
<dbReference type="SUPFAM" id="SSF82549">
    <property type="entry name" value="DAK1/DegV-like"/>
    <property type="match status" value="1"/>
</dbReference>
<comment type="function">
    <text evidence="1">May bind long-chain fatty acids, such as palmitate, and may play a role in lipid transport or fatty acid metabolism.</text>
</comment>
<evidence type="ECO:0000313" key="3">
    <source>
        <dbReference type="EMBL" id="OPJ55783.1"/>
    </source>
</evidence>
<dbReference type="RefSeq" id="WP_079411726.1">
    <property type="nucleotide sequence ID" value="NZ_MZGW01000003.1"/>
</dbReference>
<dbReference type="PANTHER" id="PTHR33434:SF3">
    <property type="entry name" value="DEGV DOMAIN-CONTAINING PROTEIN YITS"/>
    <property type="match status" value="1"/>
</dbReference>
<sequence>MSIKIIADSLSDIPAQLVQEYDIEIVPLTIIFEDGEYKDRVDLSVDEFYQKLTTSSTLPRTSQITPAEFEAVFRKYLDEGREILYIGASSKASGTYQSSVIARSMLESDKIHTFDTMALSSGIGMLVIEAAKMAKEGKTVNEILEKLETMKEKIDHIFTVDTLEYLQKGGRLSATKAAIGTILNIKPILTVEDGLVKPLDQVRGKKKVLDKMIDIAKKRGEDFTDKTVMISHANNIEIAEKLKEVVQNELNPKEIIIGEIGAGVGTHAGPGTAAIFYLR</sequence>
<evidence type="ECO:0000313" key="4">
    <source>
        <dbReference type="Proteomes" id="UP000190140"/>
    </source>
</evidence>